<dbReference type="Pfam" id="PF14388">
    <property type="entry name" value="DUF4419"/>
    <property type="match status" value="1"/>
</dbReference>
<dbReference type="AlphaFoldDB" id="A0A7S4NEQ6"/>
<evidence type="ECO:0000313" key="2">
    <source>
        <dbReference type="EMBL" id="CAE2282473.1"/>
    </source>
</evidence>
<reference evidence="2" key="1">
    <citation type="submission" date="2021-01" db="EMBL/GenBank/DDBJ databases">
        <authorList>
            <person name="Corre E."/>
            <person name="Pelletier E."/>
            <person name="Niang G."/>
            <person name="Scheremetjew M."/>
            <person name="Finn R."/>
            <person name="Kale V."/>
            <person name="Holt S."/>
            <person name="Cochrane G."/>
            <person name="Meng A."/>
            <person name="Brown T."/>
            <person name="Cohen L."/>
        </authorList>
    </citation>
    <scope>NUCLEOTIDE SEQUENCE</scope>
    <source>
        <strain evidence="2">UIO037</strain>
    </source>
</reference>
<dbReference type="InterPro" id="IPR025533">
    <property type="entry name" value="DUF4419"/>
</dbReference>
<gene>
    <name evidence="2" type="ORF">CPOL0286_LOCUS18357</name>
</gene>
<feature type="compositionally biased region" description="Low complexity" evidence="1">
    <location>
        <begin position="469"/>
        <end position="482"/>
    </location>
</feature>
<dbReference type="PANTHER" id="PTHR31252:SF11">
    <property type="entry name" value="DUF4419 DOMAIN-CONTAINING PROTEIN"/>
    <property type="match status" value="1"/>
</dbReference>
<dbReference type="PANTHER" id="PTHR31252">
    <property type="entry name" value="DUF4419 DOMAIN-CONTAINING PROTEIN"/>
    <property type="match status" value="1"/>
</dbReference>
<proteinExistence type="predicted"/>
<name>A0A7S4NEQ6_9EUKA</name>
<evidence type="ECO:0000256" key="1">
    <source>
        <dbReference type="SAM" id="MobiDB-lite"/>
    </source>
</evidence>
<dbReference type="EMBL" id="HBKO01040057">
    <property type="protein sequence ID" value="CAE2282473.1"/>
    <property type="molecule type" value="Transcribed_RNA"/>
</dbReference>
<accession>A0A7S4NEQ6</accession>
<organism evidence="2">
    <name type="scientific">Prymnesium polylepis</name>
    <dbReference type="NCBI Taxonomy" id="72548"/>
    <lineage>
        <taxon>Eukaryota</taxon>
        <taxon>Haptista</taxon>
        <taxon>Haptophyta</taxon>
        <taxon>Prymnesiophyceae</taxon>
        <taxon>Prymnesiales</taxon>
        <taxon>Prymnesiaceae</taxon>
        <taxon>Prymnesium</taxon>
    </lineage>
</organism>
<sequence length="490" mass="52517">MWSRRLLVAPSARSFMGQQAPRPPAAVQQPDGGVAVAEAVPPCADIVLSVTPSLKVPGQALPTMPLAQRIDELARGSGGFVTSFEAALMASLSGGGSAAGREAPTALVDEGGKLPHDPDEQVLAQGHPHGFISAAIAAFAQHYPIALRPQHFWLLILQAVAQHVDQHAELLRAKWVVHEGKKELVVRRDHFVLGKANDWAGVIAGPPDSFASQIEANVVDGVFEQLSPAFSGTTTAESIAGAVTVMDIAKNYFSYKCSTCCGFPSVVIEGTLDDWKKLRAHAEALITERCSKPFAKNWLAALLPVLDKFVDEYQLGAAPPSSSSLFSRTTPDEKFWNSMVKRGGTSGSGARTWFSGWINIFFPYIERQPNRWCVPYSLHNGYVREGRDGGRYEMFDVPKGVDGPDTADFPKGLAEAPVTWDYHGSEMKLKFKAGFIGATQDEQTKVVRPKVGWFIVGAAGVDAGGGEDVAGVPLPASSSSRAPRSDAPNN</sequence>
<feature type="region of interest" description="Disordered" evidence="1">
    <location>
        <begin position="463"/>
        <end position="490"/>
    </location>
</feature>
<protein>
    <submittedName>
        <fullName evidence="2">Uncharacterized protein</fullName>
    </submittedName>
</protein>